<reference evidence="1 2" key="1">
    <citation type="journal article" date="2013" name="Nature">
        <title>The genomes of four tapeworm species reveal adaptations to parasitism.</title>
        <authorList>
            <person name="Tsai I.J."/>
            <person name="Zarowiecki M."/>
            <person name="Holroyd N."/>
            <person name="Garciarrubio A."/>
            <person name="Sanchez-Flores A."/>
            <person name="Brooks K.L."/>
            <person name="Tracey A."/>
            <person name="Bobes R.J."/>
            <person name="Fragoso G."/>
            <person name="Sciutto E."/>
            <person name="Aslett M."/>
            <person name="Beasley H."/>
            <person name="Bennett H.M."/>
            <person name="Cai J."/>
            <person name="Camicia F."/>
            <person name="Clark R."/>
            <person name="Cucher M."/>
            <person name="De Silva N."/>
            <person name="Day T.A."/>
            <person name="Deplazes P."/>
            <person name="Estrada K."/>
            <person name="Fernandez C."/>
            <person name="Holland P.W."/>
            <person name="Hou J."/>
            <person name="Hu S."/>
            <person name="Huckvale T."/>
            <person name="Hung S.S."/>
            <person name="Kamenetzky L."/>
            <person name="Keane J.A."/>
            <person name="Kiss F."/>
            <person name="Koziol U."/>
            <person name="Lambert O."/>
            <person name="Liu K."/>
            <person name="Luo X."/>
            <person name="Luo Y."/>
            <person name="Macchiaroli N."/>
            <person name="Nichol S."/>
            <person name="Paps J."/>
            <person name="Parkinson J."/>
            <person name="Pouchkina-Stantcheva N."/>
            <person name="Riddiford N."/>
            <person name="Rosenzvit M."/>
            <person name="Salinas G."/>
            <person name="Wasmuth J.D."/>
            <person name="Zamanian M."/>
            <person name="Zheng Y."/>
            <person name="Cai X."/>
            <person name="Soberon X."/>
            <person name="Olson P.D."/>
            <person name="Laclette J.P."/>
            <person name="Brehm K."/>
            <person name="Berriman M."/>
            <person name="Garciarrubio A."/>
            <person name="Bobes R.J."/>
            <person name="Fragoso G."/>
            <person name="Sanchez-Flores A."/>
            <person name="Estrada K."/>
            <person name="Cevallos M.A."/>
            <person name="Morett E."/>
            <person name="Gonzalez V."/>
            <person name="Portillo T."/>
            <person name="Ochoa-Leyva A."/>
            <person name="Jose M.V."/>
            <person name="Sciutto E."/>
            <person name="Landa A."/>
            <person name="Jimenez L."/>
            <person name="Valdes V."/>
            <person name="Carrero J.C."/>
            <person name="Larralde C."/>
            <person name="Morales-Montor J."/>
            <person name="Limon-Lason J."/>
            <person name="Soberon X."/>
            <person name="Laclette J.P."/>
        </authorList>
    </citation>
    <scope>NUCLEOTIDE SEQUENCE [LARGE SCALE GENOMIC DNA]</scope>
</reference>
<proteinExistence type="predicted"/>
<evidence type="ECO:0000313" key="2">
    <source>
        <dbReference type="Proteomes" id="UP000492820"/>
    </source>
</evidence>
<name>A0A068WKS9_ECHGR</name>
<organism evidence="1">
    <name type="scientific">Echinococcus granulosus</name>
    <name type="common">Hydatid tapeworm</name>
    <dbReference type="NCBI Taxonomy" id="6210"/>
    <lineage>
        <taxon>Eukaryota</taxon>
        <taxon>Metazoa</taxon>
        <taxon>Spiralia</taxon>
        <taxon>Lophotrochozoa</taxon>
        <taxon>Platyhelminthes</taxon>
        <taxon>Cestoda</taxon>
        <taxon>Eucestoda</taxon>
        <taxon>Cyclophyllidea</taxon>
        <taxon>Taeniidae</taxon>
        <taxon>Echinococcus</taxon>
        <taxon>Echinococcus granulosus group</taxon>
    </lineage>
</organism>
<evidence type="ECO:0000313" key="3">
    <source>
        <dbReference type="WBParaSite" id="EgrG_001142500"/>
    </source>
</evidence>
<sequence length="35" mass="4094">MHRGRLQLPFECKFVPYHCLDACSVQYKVVSLILV</sequence>
<accession>A0A068WKS9</accession>
<dbReference type="EMBL" id="LK028581">
    <property type="protein sequence ID" value="CDS20724.1"/>
    <property type="molecule type" value="Genomic_DNA"/>
</dbReference>
<reference evidence="3" key="3">
    <citation type="submission" date="2020-10" db="UniProtKB">
        <authorList>
            <consortium name="WormBaseParasite"/>
        </authorList>
    </citation>
    <scope>IDENTIFICATION</scope>
</reference>
<dbReference type="AlphaFoldDB" id="A0A068WKS9"/>
<protein>
    <submittedName>
        <fullName evidence="1 3">Uncharacterized protein</fullName>
    </submittedName>
</protein>
<evidence type="ECO:0000313" key="1">
    <source>
        <dbReference type="EMBL" id="CDS20724.1"/>
    </source>
</evidence>
<dbReference type="WBParaSite" id="EgrG_001142500">
    <property type="protein sequence ID" value="EgrG_001142500"/>
    <property type="gene ID" value="EgrG_001142500"/>
</dbReference>
<dbReference type="Proteomes" id="UP000492820">
    <property type="component" value="Unassembled WGS sequence"/>
</dbReference>
<reference evidence="1" key="2">
    <citation type="submission" date="2014-06" db="EMBL/GenBank/DDBJ databases">
        <authorList>
            <person name="Aslett M."/>
        </authorList>
    </citation>
    <scope>NUCLEOTIDE SEQUENCE</scope>
</reference>
<gene>
    <name evidence="1" type="ORF">EgrG_001142500</name>
</gene>